<gene>
    <name evidence="1" type="ORF">CR513_45841</name>
</gene>
<dbReference type="Proteomes" id="UP000257109">
    <property type="component" value="Unassembled WGS sequence"/>
</dbReference>
<keyword evidence="2" id="KW-1185">Reference proteome</keyword>
<organism evidence="1 2">
    <name type="scientific">Mucuna pruriens</name>
    <name type="common">Velvet bean</name>
    <name type="synonym">Dolichos pruriens</name>
    <dbReference type="NCBI Taxonomy" id="157652"/>
    <lineage>
        <taxon>Eukaryota</taxon>
        <taxon>Viridiplantae</taxon>
        <taxon>Streptophyta</taxon>
        <taxon>Embryophyta</taxon>
        <taxon>Tracheophyta</taxon>
        <taxon>Spermatophyta</taxon>
        <taxon>Magnoliopsida</taxon>
        <taxon>eudicotyledons</taxon>
        <taxon>Gunneridae</taxon>
        <taxon>Pentapetalae</taxon>
        <taxon>rosids</taxon>
        <taxon>fabids</taxon>
        <taxon>Fabales</taxon>
        <taxon>Fabaceae</taxon>
        <taxon>Papilionoideae</taxon>
        <taxon>50 kb inversion clade</taxon>
        <taxon>NPAAA clade</taxon>
        <taxon>indigoferoid/millettioid clade</taxon>
        <taxon>Phaseoleae</taxon>
        <taxon>Mucuna</taxon>
    </lineage>
</organism>
<evidence type="ECO:0000313" key="1">
    <source>
        <dbReference type="EMBL" id="RDX74416.1"/>
    </source>
</evidence>
<reference evidence="1" key="1">
    <citation type="submission" date="2018-05" db="EMBL/GenBank/DDBJ databases">
        <title>Draft genome of Mucuna pruriens seed.</title>
        <authorList>
            <person name="Nnadi N.E."/>
            <person name="Vos R."/>
            <person name="Hasami M.H."/>
            <person name="Devisetty U.K."/>
            <person name="Aguiy J.C."/>
        </authorList>
    </citation>
    <scope>NUCLEOTIDE SEQUENCE [LARGE SCALE GENOMIC DNA]</scope>
    <source>
        <strain evidence="1">JCA_2017</strain>
    </source>
</reference>
<dbReference type="OrthoDB" id="1460397at2759"/>
<evidence type="ECO:0000313" key="2">
    <source>
        <dbReference type="Proteomes" id="UP000257109"/>
    </source>
</evidence>
<comment type="caution">
    <text evidence="1">The sequence shown here is derived from an EMBL/GenBank/DDBJ whole genome shotgun (WGS) entry which is preliminary data.</text>
</comment>
<protein>
    <recommendedName>
        <fullName evidence="3">Retrotransposon gag domain-containing protein</fullName>
    </recommendedName>
</protein>
<name>A0A371F7Z8_MUCPR</name>
<proteinExistence type="predicted"/>
<evidence type="ECO:0008006" key="3">
    <source>
        <dbReference type="Google" id="ProtNLM"/>
    </source>
</evidence>
<sequence length="76" mass="8920">MENDERTLKELATPDPFLFNTWGDMKRMFLEKFFLASRTTTIKKEMLDKATFWRNSARVLGMIQQTVCHVSTSSNQ</sequence>
<dbReference type="EMBL" id="QJKJ01010187">
    <property type="protein sequence ID" value="RDX74416.1"/>
    <property type="molecule type" value="Genomic_DNA"/>
</dbReference>
<dbReference type="AlphaFoldDB" id="A0A371F7Z8"/>
<accession>A0A371F7Z8</accession>
<feature type="non-terminal residue" evidence="1">
    <location>
        <position position="76"/>
    </location>
</feature>